<dbReference type="PANTHER" id="PTHR30055">
    <property type="entry name" value="HTH-TYPE TRANSCRIPTIONAL REGULATOR RUTR"/>
    <property type="match status" value="1"/>
</dbReference>
<dbReference type="InterPro" id="IPR041490">
    <property type="entry name" value="KstR2_TetR_C"/>
</dbReference>
<dbReference type="Pfam" id="PF00440">
    <property type="entry name" value="TetR_N"/>
    <property type="match status" value="1"/>
</dbReference>
<dbReference type="InterPro" id="IPR050109">
    <property type="entry name" value="HTH-type_TetR-like_transc_reg"/>
</dbReference>
<dbReference type="GO" id="GO:0003700">
    <property type="term" value="F:DNA-binding transcription factor activity"/>
    <property type="evidence" value="ECO:0007669"/>
    <property type="project" value="TreeGrafter"/>
</dbReference>
<sequence>MTDVDREAGVVPGRRSRAKADRRRELLRAAARLIAERGFPGVRLEDLGSAVGISGPAVYRHFPNKDALLVELLTDISERLLAGGTDVVERVPDPHRALAELVDFHLDFALGEPDLIRVQDRDLHSLPDDARHRVRQTQRRYVELWVGVLRKMDPGLDSTQARIAAHAAFGLINSTPYSAVSPTADAADGDLTRSVLRRMTLAALAAETR</sequence>
<evidence type="ECO:0000259" key="3">
    <source>
        <dbReference type="PROSITE" id="PS50977"/>
    </source>
</evidence>
<evidence type="ECO:0000313" key="4">
    <source>
        <dbReference type="EMBL" id="CBH49594.1"/>
    </source>
</evidence>
<feature type="DNA-binding region" description="H-T-H motif" evidence="2">
    <location>
        <begin position="43"/>
        <end position="62"/>
    </location>
</feature>
<dbReference type="AlphaFoldDB" id="A0A3S5YAR8"/>
<dbReference type="PANTHER" id="PTHR30055:SF237">
    <property type="entry name" value="TRANSCRIPTIONAL REPRESSOR MCE3R"/>
    <property type="match status" value="1"/>
</dbReference>
<dbReference type="RefSeq" id="WP_013416901.1">
    <property type="nucleotide sequence ID" value="NC_014659.1"/>
</dbReference>
<evidence type="ECO:0000256" key="2">
    <source>
        <dbReference type="PROSITE-ProRule" id="PRU00335"/>
    </source>
</evidence>
<dbReference type="InterPro" id="IPR001647">
    <property type="entry name" value="HTH_TetR"/>
</dbReference>
<dbReference type="InterPro" id="IPR036271">
    <property type="entry name" value="Tet_transcr_reg_TetR-rel_C_sf"/>
</dbReference>
<dbReference type="KEGG" id="req:REQ_36050"/>
<dbReference type="InterPro" id="IPR009057">
    <property type="entry name" value="Homeodomain-like_sf"/>
</dbReference>
<proteinExistence type="predicted"/>
<organism evidence="4">
    <name type="scientific">Rhodococcus hoagii (strain 103S)</name>
    <name type="common">Rhodococcus equi</name>
    <dbReference type="NCBI Taxonomy" id="685727"/>
    <lineage>
        <taxon>Bacteria</taxon>
        <taxon>Bacillati</taxon>
        <taxon>Actinomycetota</taxon>
        <taxon>Actinomycetes</taxon>
        <taxon>Mycobacteriales</taxon>
        <taxon>Nocardiaceae</taxon>
        <taxon>Prescottella</taxon>
    </lineage>
</organism>
<protein>
    <submittedName>
        <fullName evidence="4">TetR family transcriptional regulator</fullName>
    </submittedName>
</protein>
<dbReference type="Proteomes" id="UP001154400">
    <property type="component" value="Chromosome"/>
</dbReference>
<dbReference type="PRINTS" id="PR00455">
    <property type="entry name" value="HTHTETR"/>
</dbReference>
<accession>A0A3S5YAR8</accession>
<dbReference type="PROSITE" id="PS50977">
    <property type="entry name" value="HTH_TETR_2"/>
    <property type="match status" value="1"/>
</dbReference>
<keyword evidence="1 2" id="KW-0238">DNA-binding</keyword>
<dbReference type="EMBL" id="FN563149">
    <property type="protein sequence ID" value="CBH49594.1"/>
    <property type="molecule type" value="Genomic_DNA"/>
</dbReference>
<evidence type="ECO:0000256" key="1">
    <source>
        <dbReference type="ARBA" id="ARBA00023125"/>
    </source>
</evidence>
<dbReference type="Gene3D" id="1.10.357.10">
    <property type="entry name" value="Tetracycline Repressor, domain 2"/>
    <property type="match status" value="1"/>
</dbReference>
<feature type="domain" description="HTH tetR-type" evidence="3">
    <location>
        <begin position="20"/>
        <end position="80"/>
    </location>
</feature>
<dbReference type="SUPFAM" id="SSF48498">
    <property type="entry name" value="Tetracyclin repressor-like, C-terminal domain"/>
    <property type="match status" value="1"/>
</dbReference>
<dbReference type="SUPFAM" id="SSF46689">
    <property type="entry name" value="Homeodomain-like"/>
    <property type="match status" value="1"/>
</dbReference>
<name>A0A3S5YAR8_RHOH1</name>
<evidence type="ECO:0000313" key="5">
    <source>
        <dbReference type="Proteomes" id="UP000006892"/>
    </source>
</evidence>
<dbReference type="Gene3D" id="1.10.10.60">
    <property type="entry name" value="Homeodomain-like"/>
    <property type="match status" value="1"/>
</dbReference>
<gene>
    <name evidence="4" type="ordered locus">REQ_36050</name>
</gene>
<dbReference type="GO" id="GO:0000976">
    <property type="term" value="F:transcription cis-regulatory region binding"/>
    <property type="evidence" value="ECO:0007669"/>
    <property type="project" value="TreeGrafter"/>
</dbReference>
<reference evidence="4" key="1">
    <citation type="journal article" date="2010" name="PLoS Genet.">
        <title>The genome of a pathogenic rhodococcus: cooptive virulence underpinned by key gene acquisitions.</title>
        <authorList>
            <person name="Letek M."/>
            <person name="Gonzalez P."/>
            <person name="Macarthur I."/>
            <person name="Rodriguez H."/>
            <person name="Freeman T.C."/>
            <person name="Valero-Rello A."/>
            <person name="Blanco M."/>
            <person name="Buckley T."/>
            <person name="Cherevach I."/>
            <person name="Fahey R."/>
            <person name="Hapeshi A."/>
            <person name="Holdstock J."/>
            <person name="Leadon D."/>
            <person name="Navas J."/>
            <person name="Ocampo A."/>
            <person name="Quail M.A."/>
            <person name="Sanders M."/>
            <person name="Scortti M.M."/>
            <person name="Prescott J.F."/>
            <person name="Fogarty U."/>
            <person name="Meijer W.G."/>
            <person name="Parkhill J."/>
            <person name="Bentley S.D."/>
            <person name="Vazquez-Boland J.A."/>
        </authorList>
    </citation>
    <scope>NUCLEOTIDE SEQUENCE [LARGE SCALE GENOMIC DNA]</scope>
    <source>
        <strain evidence="4 5">103S</strain>
    </source>
</reference>
<dbReference type="Pfam" id="PF17932">
    <property type="entry name" value="TetR_C_24"/>
    <property type="match status" value="1"/>
</dbReference>